<sequence length="162" mass="19173">MIRKCFETIEYYDKREVGFDLIDYLEAKTQSDEVKVIIFLAPPFCPRNYTDRDSDVDQALEKMMTEFPEEHFVKRRFSPFLSDSSYLAMRESPEDIEKLKANFPLMDAIYPLPVETIRSLDIPALDLSVYGIGAHTWKERLYKPYFYHTLPKVIRSFIQHLS</sequence>
<dbReference type="EMBL" id="LS483348">
    <property type="protein sequence ID" value="SQF41935.1"/>
    <property type="molecule type" value="Genomic_DNA"/>
</dbReference>
<proteinExistence type="predicted"/>
<accession>A0AB38G5I0</accession>
<name>A0AB38G5I0_9STRE</name>
<dbReference type="AlphaFoldDB" id="A0AB38G5I0"/>
<gene>
    <name evidence="1" type="ORF">NCTC8738_00712</name>
</gene>
<organism evidence="1 2">
    <name type="scientific">Streptococcus lutetiensis</name>
    <dbReference type="NCBI Taxonomy" id="150055"/>
    <lineage>
        <taxon>Bacteria</taxon>
        <taxon>Bacillati</taxon>
        <taxon>Bacillota</taxon>
        <taxon>Bacilli</taxon>
        <taxon>Lactobacillales</taxon>
        <taxon>Streptococcaceae</taxon>
        <taxon>Streptococcus</taxon>
    </lineage>
</organism>
<reference evidence="1 2" key="1">
    <citation type="submission" date="2018-06" db="EMBL/GenBank/DDBJ databases">
        <authorList>
            <consortium name="Pathogen Informatics"/>
            <person name="Doyle S."/>
        </authorList>
    </citation>
    <scope>NUCLEOTIDE SEQUENCE [LARGE SCALE GENOMIC DNA]</scope>
    <source>
        <strain evidence="1 2">NCTC8738</strain>
    </source>
</reference>
<evidence type="ECO:0000313" key="2">
    <source>
        <dbReference type="Proteomes" id="UP000248954"/>
    </source>
</evidence>
<evidence type="ECO:0000313" key="1">
    <source>
        <dbReference type="EMBL" id="SQF41935.1"/>
    </source>
</evidence>
<protein>
    <submittedName>
        <fullName evidence="1">Peptidase</fullName>
    </submittedName>
</protein>
<dbReference type="Proteomes" id="UP000248954">
    <property type="component" value="Chromosome 1"/>
</dbReference>
<dbReference type="RefSeq" id="WP_231872465.1">
    <property type="nucleotide sequence ID" value="NZ_JAHCZW010000001.1"/>
</dbReference>